<dbReference type="KEGG" id="mbe:MBM_06768"/>
<feature type="compositionally biased region" description="Basic and acidic residues" evidence="1">
    <location>
        <begin position="179"/>
        <end position="188"/>
    </location>
</feature>
<feature type="compositionally biased region" description="Polar residues" evidence="1">
    <location>
        <begin position="99"/>
        <end position="113"/>
    </location>
</feature>
<reference evidence="2 3" key="1">
    <citation type="journal article" date="2012" name="BMC Genomics">
        <title>Sequencing the genome of Marssonina brunnea reveals fungus-poplar co-evolution.</title>
        <authorList>
            <person name="Zhu S."/>
            <person name="Cao Y.-Z."/>
            <person name="Jiang C."/>
            <person name="Tan B.-Y."/>
            <person name="Wang Z."/>
            <person name="Feng S."/>
            <person name="Zhang L."/>
            <person name="Su X.-H."/>
            <person name="Brejova B."/>
            <person name="Vinar T."/>
            <person name="Xu M."/>
            <person name="Wang M.-X."/>
            <person name="Zhang S.-G."/>
            <person name="Huang M.-R."/>
            <person name="Wu R."/>
            <person name="Zhou Y."/>
        </authorList>
    </citation>
    <scope>NUCLEOTIDE SEQUENCE [LARGE SCALE GENOMIC DNA]</scope>
    <source>
        <strain evidence="2 3">MB_m1</strain>
    </source>
</reference>
<dbReference type="Proteomes" id="UP000006753">
    <property type="component" value="Unassembled WGS sequence"/>
</dbReference>
<dbReference type="AlphaFoldDB" id="K1WRG8"/>
<organism evidence="2 3">
    <name type="scientific">Marssonina brunnea f. sp. multigermtubi (strain MB_m1)</name>
    <name type="common">Marssonina leaf spot fungus</name>
    <dbReference type="NCBI Taxonomy" id="1072389"/>
    <lineage>
        <taxon>Eukaryota</taxon>
        <taxon>Fungi</taxon>
        <taxon>Dikarya</taxon>
        <taxon>Ascomycota</taxon>
        <taxon>Pezizomycotina</taxon>
        <taxon>Leotiomycetes</taxon>
        <taxon>Helotiales</taxon>
        <taxon>Drepanopezizaceae</taxon>
        <taxon>Drepanopeziza</taxon>
    </lineage>
</organism>
<dbReference type="InParanoid" id="K1WRG8"/>
<keyword evidence="3" id="KW-1185">Reference proteome</keyword>
<feature type="compositionally biased region" description="Polar residues" evidence="1">
    <location>
        <begin position="139"/>
        <end position="148"/>
    </location>
</feature>
<accession>K1WRG8</accession>
<protein>
    <submittedName>
        <fullName evidence="2">Uncharacterized protein</fullName>
    </submittedName>
</protein>
<dbReference type="HOGENOM" id="CLU_997753_0_0_1"/>
<evidence type="ECO:0000313" key="2">
    <source>
        <dbReference type="EMBL" id="EKD15007.1"/>
    </source>
</evidence>
<name>K1WRG8_MARBU</name>
<feature type="compositionally biased region" description="Low complexity" evidence="1">
    <location>
        <begin position="189"/>
        <end position="207"/>
    </location>
</feature>
<evidence type="ECO:0000256" key="1">
    <source>
        <dbReference type="SAM" id="MobiDB-lite"/>
    </source>
</evidence>
<evidence type="ECO:0000313" key="3">
    <source>
        <dbReference type="Proteomes" id="UP000006753"/>
    </source>
</evidence>
<sequence>MCQKILFTHICDHEDQTLPMLCPLAIEQLSSMFIKSLTHKTYQEANESLKTHLESLSHPIETTWIHLSHLCSTCLGNDQSPSDCVYPCRAREVEPDSGEQLQSIQPNTSSASQPKKHAASPSTHDYRMLLPRKRGFHQPQASPSSELQLANPEPLPSTYDSSITARRSFDSRLAVNPYRAREEDEPKTHSQPQASSSTSTSLQPSHLVPLPSTYIGSASARASSGSHRATTALPVSHSVLREYREELIGGRLEIVAHYHNPPAGWNAQHGYDSGPLPPR</sequence>
<gene>
    <name evidence="2" type="ORF">MBM_06768</name>
</gene>
<feature type="region of interest" description="Disordered" evidence="1">
    <location>
        <begin position="136"/>
        <end position="212"/>
    </location>
</feature>
<dbReference type="EMBL" id="JH921443">
    <property type="protein sequence ID" value="EKD15007.1"/>
    <property type="molecule type" value="Genomic_DNA"/>
</dbReference>
<proteinExistence type="predicted"/>
<feature type="region of interest" description="Disordered" evidence="1">
    <location>
        <begin position="95"/>
        <end position="123"/>
    </location>
</feature>